<keyword evidence="5" id="KW-0326">Glycosidase</keyword>
<evidence type="ECO:0000313" key="10">
    <source>
        <dbReference type="Proteomes" id="UP000831768"/>
    </source>
</evidence>
<dbReference type="GO" id="GO:0004566">
    <property type="term" value="F:beta-glucuronidase activity"/>
    <property type="evidence" value="ECO:0007669"/>
    <property type="project" value="UniProtKB-EC"/>
</dbReference>
<name>A0A8U0A9T3_9EURY</name>
<dbReference type="GO" id="GO:0019391">
    <property type="term" value="P:glucuronoside catabolic process"/>
    <property type="evidence" value="ECO:0007669"/>
    <property type="project" value="TreeGrafter"/>
</dbReference>
<dbReference type="SUPFAM" id="SSF49785">
    <property type="entry name" value="Galactose-binding domain-like"/>
    <property type="match status" value="1"/>
</dbReference>
<accession>A0A8U0A9T3</accession>
<dbReference type="InterPro" id="IPR017853">
    <property type="entry name" value="GH"/>
</dbReference>
<dbReference type="InterPro" id="IPR006101">
    <property type="entry name" value="Glyco_hydro_2"/>
</dbReference>
<evidence type="ECO:0000256" key="1">
    <source>
        <dbReference type="ARBA" id="ARBA00007401"/>
    </source>
</evidence>
<dbReference type="PROSITE" id="PS00719">
    <property type="entry name" value="GLYCOSYL_HYDROL_F2_1"/>
    <property type="match status" value="1"/>
</dbReference>
<keyword evidence="4" id="KW-0378">Hydrolase</keyword>
<evidence type="ECO:0000259" key="6">
    <source>
        <dbReference type="Pfam" id="PF00703"/>
    </source>
</evidence>
<dbReference type="InterPro" id="IPR006103">
    <property type="entry name" value="Glyco_hydro_2_cat"/>
</dbReference>
<comment type="similarity">
    <text evidence="1">Belongs to the glycosyl hydrolase 2 family.</text>
</comment>
<dbReference type="Gene3D" id="2.60.40.10">
    <property type="entry name" value="Immunoglobulins"/>
    <property type="match status" value="1"/>
</dbReference>
<dbReference type="EC" id="3.2.1.31" evidence="2"/>
<dbReference type="InterPro" id="IPR006104">
    <property type="entry name" value="Glyco_hydro_2_N"/>
</dbReference>
<sequence length="562" mass="63935">MHRAFETSVNRRQQSLGGRWEFVPDPNDVGEQRAYFEAFPDDADTQQVPGTWNTTPEYYDYEGPAWYRRTFRLPADAAVRLHFAGVAHEATVWVDGDRVAAHYGGYTPFETHLAGMAAGNHEIVVRVDNSRTATSIPLPGADWFPYGGITREAFLETIPSVSVDDVTIRYDLDGTEASVSAAVAVRNSEAESDIDLSVSVGDARAEATAVAPTGESVHTLQLGLDIERWTLDRPKLYDVAVTLTDEDGVEDDHRDRIGFRTVSVTETSIRCNGEPVDVAGVNRHEDHPDWGHAVPPTVMESDLDRIERAGCNAVRTAHYPNHPRFLDYCDERGVLVVEEIPYWQYDEEAFARDSVLERGERMLTEMIERDRHHPAVVAWSLHNECYNHQDGVVDATQRLAEVARERDDSRPVTLASNTNWRGHEDRCLQHVDFVCLNAYWGWYADDRNWKEFLADVRDRHPDKPILVSEFGAGAIEGERTWNAQKWSERYQADLLSEAIATFRDAEYVTGWTVWQYCDTRTDPRKAMERPKTKNNKGIVSEFRRPKDAYWRVQELLDEGSSD</sequence>
<dbReference type="Gene3D" id="3.20.20.80">
    <property type="entry name" value="Glycosidases"/>
    <property type="match status" value="1"/>
</dbReference>
<dbReference type="PRINTS" id="PR00132">
    <property type="entry name" value="GLHYDRLASE2"/>
</dbReference>
<dbReference type="GO" id="GO:0030246">
    <property type="term" value="F:carbohydrate binding"/>
    <property type="evidence" value="ECO:0007669"/>
    <property type="project" value="TreeGrafter"/>
</dbReference>
<dbReference type="InterPro" id="IPR008979">
    <property type="entry name" value="Galactose-bd-like_sf"/>
</dbReference>
<evidence type="ECO:0000256" key="4">
    <source>
        <dbReference type="ARBA" id="ARBA00022801"/>
    </source>
</evidence>
<dbReference type="KEGG" id="haad:MW046_16230"/>
<gene>
    <name evidence="9" type="ORF">MW046_16230</name>
</gene>
<dbReference type="PANTHER" id="PTHR10066">
    <property type="entry name" value="BETA-GLUCURONIDASE"/>
    <property type="match status" value="1"/>
</dbReference>
<evidence type="ECO:0000259" key="7">
    <source>
        <dbReference type="Pfam" id="PF02836"/>
    </source>
</evidence>
<dbReference type="SUPFAM" id="SSF49303">
    <property type="entry name" value="beta-Galactosidase/glucuronidase domain"/>
    <property type="match status" value="1"/>
</dbReference>
<feature type="domain" description="Glycoside hydrolase family 2 catalytic" evidence="7">
    <location>
        <begin position="262"/>
        <end position="554"/>
    </location>
</feature>
<dbReference type="Pfam" id="PF02836">
    <property type="entry name" value="Glyco_hydro_2_C"/>
    <property type="match status" value="1"/>
</dbReference>
<dbReference type="PANTHER" id="PTHR10066:SF67">
    <property type="entry name" value="BETA-GLUCURONIDASE"/>
    <property type="match status" value="1"/>
</dbReference>
<dbReference type="EMBL" id="CP096021">
    <property type="protein sequence ID" value="UPM44597.1"/>
    <property type="molecule type" value="Genomic_DNA"/>
</dbReference>
<dbReference type="RefSeq" id="WP_247995251.1">
    <property type="nucleotide sequence ID" value="NZ_CP096021.1"/>
</dbReference>
<evidence type="ECO:0000256" key="3">
    <source>
        <dbReference type="ARBA" id="ARBA00016205"/>
    </source>
</evidence>
<evidence type="ECO:0000259" key="8">
    <source>
        <dbReference type="Pfam" id="PF02837"/>
    </source>
</evidence>
<protein>
    <recommendedName>
        <fullName evidence="3">Beta-glucuronidase</fullName>
        <ecNumber evidence="2">3.2.1.31</ecNumber>
    </recommendedName>
</protein>
<reference evidence="9" key="1">
    <citation type="submission" date="2022-04" db="EMBL/GenBank/DDBJ databases">
        <title>Halocatena sp. nov., isolated from a salt lake.</title>
        <authorList>
            <person name="Cui H.-L."/>
        </authorList>
    </citation>
    <scope>NUCLEOTIDE SEQUENCE</scope>
    <source>
        <strain evidence="9">AD-1</strain>
        <plasmid evidence="9">unnamed2</plasmid>
    </source>
</reference>
<dbReference type="Pfam" id="PF02837">
    <property type="entry name" value="Glyco_hydro_2_N"/>
    <property type="match status" value="1"/>
</dbReference>
<dbReference type="InterPro" id="IPR013783">
    <property type="entry name" value="Ig-like_fold"/>
</dbReference>
<dbReference type="GeneID" id="71929627"/>
<dbReference type="Pfam" id="PF00703">
    <property type="entry name" value="Glyco_hydro_2"/>
    <property type="match status" value="1"/>
</dbReference>
<dbReference type="InterPro" id="IPR036156">
    <property type="entry name" value="Beta-gal/glucu_dom_sf"/>
</dbReference>
<evidence type="ECO:0000256" key="5">
    <source>
        <dbReference type="ARBA" id="ARBA00023295"/>
    </source>
</evidence>
<keyword evidence="9" id="KW-0614">Plasmid</keyword>
<dbReference type="InterPro" id="IPR023230">
    <property type="entry name" value="Glyco_hydro_2_CS"/>
</dbReference>
<proteinExistence type="inferred from homology"/>
<dbReference type="Gene3D" id="2.60.120.260">
    <property type="entry name" value="Galactose-binding domain-like"/>
    <property type="match status" value="1"/>
</dbReference>
<feature type="domain" description="Glycoside hydrolase family 2 immunoglobulin-like beta-sandwich" evidence="6">
    <location>
        <begin position="161"/>
        <end position="260"/>
    </location>
</feature>
<dbReference type="SUPFAM" id="SSF51445">
    <property type="entry name" value="(Trans)glycosidases"/>
    <property type="match status" value="1"/>
</dbReference>
<feature type="domain" description="Glycosyl hydrolases family 2 sugar binding" evidence="8">
    <location>
        <begin position="14"/>
        <end position="159"/>
    </location>
</feature>
<evidence type="ECO:0000313" key="9">
    <source>
        <dbReference type="EMBL" id="UPM44597.1"/>
    </source>
</evidence>
<dbReference type="GO" id="GO:0005975">
    <property type="term" value="P:carbohydrate metabolic process"/>
    <property type="evidence" value="ECO:0007669"/>
    <property type="project" value="InterPro"/>
</dbReference>
<keyword evidence="10" id="KW-1185">Reference proteome</keyword>
<geneLocation type="plasmid" evidence="9 10">
    <name>unnamed2</name>
</geneLocation>
<organism evidence="9 10">
    <name type="scientific">Halocatena salina</name>
    <dbReference type="NCBI Taxonomy" id="2934340"/>
    <lineage>
        <taxon>Archaea</taxon>
        <taxon>Methanobacteriati</taxon>
        <taxon>Methanobacteriota</taxon>
        <taxon>Stenosarchaea group</taxon>
        <taxon>Halobacteria</taxon>
        <taxon>Halobacteriales</taxon>
        <taxon>Natronomonadaceae</taxon>
        <taxon>Halocatena</taxon>
    </lineage>
</organism>
<dbReference type="InterPro" id="IPR006102">
    <property type="entry name" value="Ig-like_GH2"/>
</dbReference>
<dbReference type="Proteomes" id="UP000831768">
    <property type="component" value="Plasmid unnamed2"/>
</dbReference>
<evidence type="ECO:0000256" key="2">
    <source>
        <dbReference type="ARBA" id="ARBA00012761"/>
    </source>
</evidence>
<dbReference type="AlphaFoldDB" id="A0A8U0A9T3"/>